<dbReference type="Pfam" id="PF10260">
    <property type="entry name" value="SAYSvFN"/>
    <property type="match status" value="1"/>
</dbReference>
<accession>A0AAJ7WC09</accession>
<name>A0AAJ7WC09_9HYME</name>
<evidence type="ECO:0000313" key="5">
    <source>
        <dbReference type="RefSeq" id="XP_026670851.1"/>
    </source>
</evidence>
<keyword evidence="4" id="KW-1185">Reference proteome</keyword>
<evidence type="ECO:0000256" key="1">
    <source>
        <dbReference type="SAM" id="MobiDB-lite"/>
    </source>
</evidence>
<dbReference type="RefSeq" id="XP_026670851.1">
    <property type="nucleotide sequence ID" value="XM_026815050.1"/>
</dbReference>
<keyword evidence="2" id="KW-0472">Membrane</keyword>
<dbReference type="InterPro" id="IPR039159">
    <property type="entry name" value="SAYSD1"/>
</dbReference>
<dbReference type="GeneID" id="113464575"/>
<protein>
    <submittedName>
        <fullName evidence="5">SAYSvFN domain-containing protein 1</fullName>
    </submittedName>
</protein>
<dbReference type="InterPro" id="IPR019387">
    <property type="entry name" value="SAYSvFN_dom"/>
</dbReference>
<organism evidence="4 5">
    <name type="scientific">Ceratina calcarata</name>
    <dbReference type="NCBI Taxonomy" id="156304"/>
    <lineage>
        <taxon>Eukaryota</taxon>
        <taxon>Metazoa</taxon>
        <taxon>Ecdysozoa</taxon>
        <taxon>Arthropoda</taxon>
        <taxon>Hexapoda</taxon>
        <taxon>Insecta</taxon>
        <taxon>Pterygota</taxon>
        <taxon>Neoptera</taxon>
        <taxon>Endopterygota</taxon>
        <taxon>Hymenoptera</taxon>
        <taxon>Apocrita</taxon>
        <taxon>Aculeata</taxon>
        <taxon>Apoidea</taxon>
        <taxon>Anthophila</taxon>
        <taxon>Apidae</taxon>
        <taxon>Ceratina</taxon>
        <taxon>Zadontomerus</taxon>
    </lineage>
</organism>
<feature type="transmembrane region" description="Helical" evidence="2">
    <location>
        <begin position="80"/>
        <end position="97"/>
    </location>
</feature>
<gene>
    <name evidence="5" type="primary">LOC113464575</name>
</gene>
<feature type="region of interest" description="Disordered" evidence="1">
    <location>
        <begin position="37"/>
        <end position="68"/>
    </location>
</feature>
<reference evidence="5" key="1">
    <citation type="submission" date="2025-08" db="UniProtKB">
        <authorList>
            <consortium name="RefSeq"/>
        </authorList>
    </citation>
    <scope>IDENTIFICATION</scope>
    <source>
        <tissue evidence="5">Whole body</tissue>
    </source>
</reference>
<keyword evidence="2" id="KW-1133">Transmembrane helix</keyword>
<dbReference type="CTD" id="55776"/>
<dbReference type="PANTHER" id="PTHR13527">
    <property type="entry name" value="SAYSVFN DOMAIN-CONTAINING PROTEIN 1"/>
    <property type="match status" value="1"/>
</dbReference>
<dbReference type="Proteomes" id="UP000694925">
    <property type="component" value="Unplaced"/>
</dbReference>
<feature type="domain" description="SAYSvFN" evidence="3">
    <location>
        <begin position="86"/>
        <end position="155"/>
    </location>
</feature>
<proteinExistence type="predicted"/>
<dbReference type="PANTHER" id="PTHR13527:SF0">
    <property type="entry name" value="SAYSVFN DOMAIN-CONTAINING PROTEIN 1"/>
    <property type="match status" value="1"/>
</dbReference>
<evidence type="ECO:0000313" key="4">
    <source>
        <dbReference type="Proteomes" id="UP000694925"/>
    </source>
</evidence>
<dbReference type="KEGG" id="ccal:113464575"/>
<evidence type="ECO:0000259" key="3">
    <source>
        <dbReference type="Pfam" id="PF10260"/>
    </source>
</evidence>
<keyword evidence="2" id="KW-0812">Transmembrane</keyword>
<evidence type="ECO:0000256" key="2">
    <source>
        <dbReference type="SAM" id="Phobius"/>
    </source>
</evidence>
<dbReference type="AlphaFoldDB" id="A0AAJ7WC09"/>
<sequence length="165" mass="19143">MVESSIKNKLDAYRRQKRKEEMTEFIKNAIHTAVPWNRSKSVEDTPEAEPLKSTEEDDQDMESTCSDDSVDELRYSKIKIVKYFLYFLLWAVLYIIAIEYEFGAVYFILSTLIFIGLNTRSRPKKPGELSAYSVFNPDCKPIEGTIDAAQFEREIRYGIGSVHYT</sequence>